<evidence type="ECO:0000313" key="2">
    <source>
        <dbReference type="EMBL" id="CAI0451298.1"/>
    </source>
</evidence>
<comment type="caution">
    <text evidence="2">The sequence shown here is derived from an EMBL/GenBank/DDBJ whole genome shotgun (WGS) entry which is preliminary data.</text>
</comment>
<dbReference type="Proteomes" id="UP001154282">
    <property type="component" value="Unassembled WGS sequence"/>
</dbReference>
<evidence type="ECO:0000256" key="1">
    <source>
        <dbReference type="SAM" id="SignalP"/>
    </source>
</evidence>
<sequence>MKANTKSSLFRVAIAAVLLLVVVVVLPGSCHGVVRPLDCYGDCMDRCFERPLICSPHCHSECGQDVTSHSKKNDMMLVISTNHKGTAFPKAA</sequence>
<dbReference type="EMBL" id="CAMGYJ010000007">
    <property type="protein sequence ID" value="CAI0451298.1"/>
    <property type="molecule type" value="Genomic_DNA"/>
</dbReference>
<gene>
    <name evidence="2" type="ORF">LITE_LOCUS30818</name>
</gene>
<feature type="signal peptide" evidence="1">
    <location>
        <begin position="1"/>
        <end position="32"/>
    </location>
</feature>
<reference evidence="2" key="1">
    <citation type="submission" date="2022-08" db="EMBL/GenBank/DDBJ databases">
        <authorList>
            <person name="Gutierrez-Valencia J."/>
        </authorList>
    </citation>
    <scope>NUCLEOTIDE SEQUENCE</scope>
</reference>
<proteinExistence type="predicted"/>
<name>A0AAV0MYC6_9ROSI</name>
<feature type="chain" id="PRO_5043516306" evidence="1">
    <location>
        <begin position="33"/>
        <end position="92"/>
    </location>
</feature>
<accession>A0AAV0MYC6</accession>
<evidence type="ECO:0000313" key="3">
    <source>
        <dbReference type="Proteomes" id="UP001154282"/>
    </source>
</evidence>
<keyword evidence="1" id="KW-0732">Signal</keyword>
<protein>
    <submittedName>
        <fullName evidence="2">Uncharacterized protein</fullName>
    </submittedName>
</protein>
<organism evidence="2 3">
    <name type="scientific">Linum tenue</name>
    <dbReference type="NCBI Taxonomy" id="586396"/>
    <lineage>
        <taxon>Eukaryota</taxon>
        <taxon>Viridiplantae</taxon>
        <taxon>Streptophyta</taxon>
        <taxon>Embryophyta</taxon>
        <taxon>Tracheophyta</taxon>
        <taxon>Spermatophyta</taxon>
        <taxon>Magnoliopsida</taxon>
        <taxon>eudicotyledons</taxon>
        <taxon>Gunneridae</taxon>
        <taxon>Pentapetalae</taxon>
        <taxon>rosids</taxon>
        <taxon>fabids</taxon>
        <taxon>Malpighiales</taxon>
        <taxon>Linaceae</taxon>
        <taxon>Linum</taxon>
    </lineage>
</organism>
<dbReference type="AlphaFoldDB" id="A0AAV0MYC6"/>
<keyword evidence="3" id="KW-1185">Reference proteome</keyword>